<dbReference type="Proteomes" id="UP000325440">
    <property type="component" value="Unassembled WGS sequence"/>
</dbReference>
<keyword evidence="2" id="KW-1185">Reference proteome</keyword>
<dbReference type="OrthoDB" id="6624260at2759"/>
<dbReference type="EMBL" id="CABPRJ010000957">
    <property type="protein sequence ID" value="VVC32552.1"/>
    <property type="molecule type" value="Genomic_DNA"/>
</dbReference>
<accession>A0A5E4MM54</accession>
<protein>
    <submittedName>
        <fullName evidence="1">Uncharacterized protein</fullName>
    </submittedName>
</protein>
<sequence>MSDDLVTFNVRYEKSLFQLKIKTPEDVLGFVKKLKNELQVEDADEIILLYPTPEGKMMEIKSDADINFLKKTKMCYDAVNKQIYCSAELVVILLKNLSDDSRAQMMILSKNVDQLASQFTELSQSIDDKLKNNAANILKEIKCLFFKNVQSSADNTPKIYNSEELQDTLKLKKLKPVVSPIPKMEKVKLPSFIDDKLTNDSNQQEKSSTTIDIDTLLEKLKQEGFSNTIQNIIALKRFDQDYEKVVTYLKSNSAI</sequence>
<reference evidence="1 2" key="1">
    <citation type="submission" date="2019-08" db="EMBL/GenBank/DDBJ databases">
        <authorList>
            <person name="Alioto T."/>
            <person name="Alioto T."/>
            <person name="Gomez Garrido J."/>
        </authorList>
    </citation>
    <scope>NUCLEOTIDE SEQUENCE [LARGE SCALE GENOMIC DNA]</scope>
</reference>
<proteinExistence type="predicted"/>
<dbReference type="AlphaFoldDB" id="A0A5E4MM54"/>
<evidence type="ECO:0000313" key="1">
    <source>
        <dbReference type="EMBL" id="VVC32552.1"/>
    </source>
</evidence>
<organism evidence="1 2">
    <name type="scientific">Cinara cedri</name>
    <dbReference type="NCBI Taxonomy" id="506608"/>
    <lineage>
        <taxon>Eukaryota</taxon>
        <taxon>Metazoa</taxon>
        <taxon>Ecdysozoa</taxon>
        <taxon>Arthropoda</taxon>
        <taxon>Hexapoda</taxon>
        <taxon>Insecta</taxon>
        <taxon>Pterygota</taxon>
        <taxon>Neoptera</taxon>
        <taxon>Paraneoptera</taxon>
        <taxon>Hemiptera</taxon>
        <taxon>Sternorrhyncha</taxon>
        <taxon>Aphidomorpha</taxon>
        <taxon>Aphidoidea</taxon>
        <taxon>Aphididae</taxon>
        <taxon>Lachninae</taxon>
        <taxon>Cinara</taxon>
    </lineage>
</organism>
<gene>
    <name evidence="1" type="ORF">CINCED_3A016401</name>
</gene>
<evidence type="ECO:0000313" key="2">
    <source>
        <dbReference type="Proteomes" id="UP000325440"/>
    </source>
</evidence>
<name>A0A5E4MM54_9HEMI</name>